<keyword evidence="3" id="KW-0560">Oxidoreductase</keyword>
<dbReference type="FunFam" id="3.30.1060.10:FF:000004">
    <property type="entry name" value="Peptide methionine sulfoxide reductase A5"/>
    <property type="match status" value="1"/>
</dbReference>
<keyword evidence="5" id="KW-0732">Signal</keyword>
<dbReference type="InterPro" id="IPR002569">
    <property type="entry name" value="Met_Sox_Rdtase_MsrA_dom"/>
</dbReference>
<proteinExistence type="inferred from homology"/>
<dbReference type="InterPro" id="IPR036509">
    <property type="entry name" value="Met_Sox_Rdtase_MsrA_sf"/>
</dbReference>
<dbReference type="RefSeq" id="XP_022081208.1">
    <property type="nucleotide sequence ID" value="XM_022225516.1"/>
</dbReference>
<dbReference type="GeneID" id="110974130"/>
<evidence type="ECO:0000256" key="5">
    <source>
        <dbReference type="SAM" id="SignalP"/>
    </source>
</evidence>
<evidence type="ECO:0000256" key="4">
    <source>
        <dbReference type="ARBA" id="ARBA00030643"/>
    </source>
</evidence>
<evidence type="ECO:0000313" key="9">
    <source>
        <dbReference type="RefSeq" id="XP_022081208.1"/>
    </source>
</evidence>
<gene>
    <name evidence="8 9" type="primary">LOC110974130</name>
</gene>
<comment type="similarity">
    <text evidence="1">Belongs to the MsrA Met sulfoxide reductase family.</text>
</comment>
<evidence type="ECO:0000313" key="8">
    <source>
        <dbReference type="RefSeq" id="XP_022081199.1"/>
    </source>
</evidence>
<dbReference type="SUPFAM" id="SSF55068">
    <property type="entry name" value="Peptide methionine sulfoxide reductase"/>
    <property type="match status" value="1"/>
</dbReference>
<sequence length="263" mass="29778">MKPYLLMIVVWVCVTASVTSDDEVTPECASETKNLMAQEFKPSDATYQEPDVPIQKATFSMGCFWGVESVFGALPGVIRVKAGYTGGTKENPTYRSLGDHTETVEIEFDPERISYGRLLKTFWVNHDPTEINTVQYMSAIFYHDDNQKKLAEESKADQEKDLGKKTLTRISPASVFYDAEDYHQKYFLRQHTNFVKSLGLTNRDFLISWRATKLLGYITGNGDVEHLEQEKEALGLRDDHMSYLLAAQNSQTEGSCSAKKDEL</sequence>
<dbReference type="Gene3D" id="3.30.1060.10">
    <property type="entry name" value="Peptide methionine sulphoxide reductase MsrA"/>
    <property type="match status" value="1"/>
</dbReference>
<feature type="chain" id="PRO_5044665440" description="peptide-methionine (S)-S-oxide reductase" evidence="5">
    <location>
        <begin position="21"/>
        <end position="263"/>
    </location>
</feature>
<feature type="signal peptide" evidence="5">
    <location>
        <begin position="1"/>
        <end position="20"/>
    </location>
</feature>
<evidence type="ECO:0000313" key="7">
    <source>
        <dbReference type="Proteomes" id="UP000694845"/>
    </source>
</evidence>
<keyword evidence="7" id="KW-1185">Reference proteome</keyword>
<dbReference type="AlphaFoldDB" id="A0A8B7XK77"/>
<reference evidence="8 9" key="1">
    <citation type="submission" date="2025-04" db="UniProtKB">
        <authorList>
            <consortium name="RefSeq"/>
        </authorList>
    </citation>
    <scope>IDENTIFICATION</scope>
</reference>
<dbReference type="PANTHER" id="PTHR43774">
    <property type="entry name" value="PEPTIDE METHIONINE SULFOXIDE REDUCTASE"/>
    <property type="match status" value="1"/>
</dbReference>
<evidence type="ECO:0000256" key="1">
    <source>
        <dbReference type="ARBA" id="ARBA00005591"/>
    </source>
</evidence>
<dbReference type="RefSeq" id="XP_022081199.1">
    <property type="nucleotide sequence ID" value="XM_022225507.1"/>
</dbReference>
<dbReference type="GO" id="GO:0008113">
    <property type="term" value="F:peptide-methionine (S)-S-oxide reductase activity"/>
    <property type="evidence" value="ECO:0007669"/>
    <property type="project" value="UniProtKB-EC"/>
</dbReference>
<dbReference type="Proteomes" id="UP000694845">
    <property type="component" value="Unplaced"/>
</dbReference>
<accession>A0A8B7XK77</accession>
<dbReference type="NCBIfam" id="TIGR00401">
    <property type="entry name" value="msrA"/>
    <property type="match status" value="1"/>
</dbReference>
<dbReference type="OrthoDB" id="77405at2759"/>
<dbReference type="HAMAP" id="MF_01401">
    <property type="entry name" value="MsrA"/>
    <property type="match status" value="1"/>
</dbReference>
<dbReference type="PANTHER" id="PTHR43774:SF1">
    <property type="entry name" value="PEPTIDE METHIONINE SULFOXIDE REDUCTASE MSRA 2"/>
    <property type="match status" value="1"/>
</dbReference>
<dbReference type="Pfam" id="PF01625">
    <property type="entry name" value="PMSR"/>
    <property type="match status" value="1"/>
</dbReference>
<evidence type="ECO:0000256" key="3">
    <source>
        <dbReference type="ARBA" id="ARBA00023002"/>
    </source>
</evidence>
<dbReference type="EC" id="1.8.4.11" evidence="2"/>
<protein>
    <recommendedName>
        <fullName evidence="2">peptide-methionine (S)-S-oxide reductase</fullName>
        <ecNumber evidence="2">1.8.4.11</ecNumber>
    </recommendedName>
    <alternativeName>
        <fullName evidence="4">Peptide-methionine (S)-S-oxide reductase</fullName>
    </alternativeName>
</protein>
<feature type="domain" description="Peptide methionine sulphoxide reductase MsrA" evidence="6">
    <location>
        <begin position="56"/>
        <end position="194"/>
    </location>
</feature>
<evidence type="ECO:0000259" key="6">
    <source>
        <dbReference type="Pfam" id="PF01625"/>
    </source>
</evidence>
<organism evidence="7 9">
    <name type="scientific">Acanthaster planci</name>
    <name type="common">Crown-of-thorns starfish</name>
    <dbReference type="NCBI Taxonomy" id="133434"/>
    <lineage>
        <taxon>Eukaryota</taxon>
        <taxon>Metazoa</taxon>
        <taxon>Echinodermata</taxon>
        <taxon>Eleutherozoa</taxon>
        <taxon>Asterozoa</taxon>
        <taxon>Asteroidea</taxon>
        <taxon>Valvatacea</taxon>
        <taxon>Valvatida</taxon>
        <taxon>Acanthasteridae</taxon>
        <taxon>Acanthaster</taxon>
    </lineage>
</organism>
<dbReference type="OMA" id="CFWGPEA"/>
<evidence type="ECO:0000256" key="2">
    <source>
        <dbReference type="ARBA" id="ARBA00012502"/>
    </source>
</evidence>
<dbReference type="KEGG" id="aplc:110974130"/>
<name>A0A8B7XK77_ACAPL</name>